<protein>
    <submittedName>
        <fullName evidence="2">Uncharacterized protein</fullName>
    </submittedName>
</protein>
<evidence type="ECO:0000313" key="2">
    <source>
        <dbReference type="EMBL" id="MBS4195205.1"/>
    </source>
</evidence>
<keyword evidence="3" id="KW-1185">Reference proteome</keyword>
<keyword evidence="1" id="KW-0812">Transmembrane</keyword>
<accession>A0A942TCL0</accession>
<keyword evidence="1" id="KW-0472">Membrane</keyword>
<organism evidence="2 3">
    <name type="scientific">Lederbergia citri</name>
    <dbReference type="NCBI Taxonomy" id="2833580"/>
    <lineage>
        <taxon>Bacteria</taxon>
        <taxon>Bacillati</taxon>
        <taxon>Bacillota</taxon>
        <taxon>Bacilli</taxon>
        <taxon>Bacillales</taxon>
        <taxon>Bacillaceae</taxon>
        <taxon>Lederbergia</taxon>
    </lineage>
</organism>
<reference evidence="2 3" key="1">
    <citation type="submission" date="2021-05" db="EMBL/GenBank/DDBJ databases">
        <title>Novel Bacillus species.</title>
        <authorList>
            <person name="Liu G."/>
        </authorList>
    </citation>
    <scope>NUCLEOTIDE SEQUENCE [LARGE SCALE GENOMIC DNA]</scope>
    <source>
        <strain evidence="3">FJAT-49780</strain>
    </source>
</reference>
<dbReference type="AlphaFoldDB" id="A0A942TCL0"/>
<proteinExistence type="predicted"/>
<dbReference type="EMBL" id="JAGYPG010000002">
    <property type="protein sequence ID" value="MBS4195205.1"/>
    <property type="molecule type" value="Genomic_DNA"/>
</dbReference>
<evidence type="ECO:0000313" key="3">
    <source>
        <dbReference type="Proteomes" id="UP000681414"/>
    </source>
</evidence>
<keyword evidence="1" id="KW-1133">Transmembrane helix</keyword>
<dbReference type="RefSeq" id="WP_213124438.1">
    <property type="nucleotide sequence ID" value="NZ_JAGYPG010000002.1"/>
</dbReference>
<sequence>MMYYRGPAPYADERFLWGGLFGAPLIGGFFGGLIGGGIGAGLVSAFSRPRPFVAYPPVAPYAYGGVPPVPYGYGAYGAPGGYGAPYY</sequence>
<dbReference type="Proteomes" id="UP000681414">
    <property type="component" value="Unassembled WGS sequence"/>
</dbReference>
<name>A0A942TCL0_9BACI</name>
<evidence type="ECO:0000256" key="1">
    <source>
        <dbReference type="SAM" id="Phobius"/>
    </source>
</evidence>
<feature type="transmembrane region" description="Helical" evidence="1">
    <location>
        <begin position="20"/>
        <end position="43"/>
    </location>
</feature>
<gene>
    <name evidence="2" type="ORF">KHA97_09070</name>
</gene>
<comment type="caution">
    <text evidence="2">The sequence shown here is derived from an EMBL/GenBank/DDBJ whole genome shotgun (WGS) entry which is preliminary data.</text>
</comment>